<protein>
    <submittedName>
        <fullName evidence="2">DUF1772 domain-containing protein</fullName>
    </submittedName>
</protein>
<keyword evidence="1" id="KW-0472">Membrane</keyword>
<dbReference type="Proteomes" id="UP000315369">
    <property type="component" value="Unassembled WGS sequence"/>
</dbReference>
<feature type="transmembrane region" description="Helical" evidence="1">
    <location>
        <begin position="6"/>
        <end position="31"/>
    </location>
</feature>
<name>A0A540WXB6_9BACT</name>
<keyword evidence="3" id="KW-1185">Reference proteome</keyword>
<dbReference type="InterPro" id="IPR013901">
    <property type="entry name" value="Anthrone_oxy"/>
</dbReference>
<dbReference type="AlphaFoldDB" id="A0A540WXB6"/>
<comment type="caution">
    <text evidence="2">The sequence shown here is derived from an EMBL/GenBank/DDBJ whole genome shotgun (WGS) entry which is preliminary data.</text>
</comment>
<dbReference type="OrthoDB" id="428263at2"/>
<organism evidence="2 3">
    <name type="scientific">Myxococcus llanfairpwllgwyngyllgogerychwyrndrobwllllantysiliogogogochensis</name>
    <dbReference type="NCBI Taxonomy" id="2590453"/>
    <lineage>
        <taxon>Bacteria</taxon>
        <taxon>Pseudomonadati</taxon>
        <taxon>Myxococcota</taxon>
        <taxon>Myxococcia</taxon>
        <taxon>Myxococcales</taxon>
        <taxon>Cystobacterineae</taxon>
        <taxon>Myxococcaceae</taxon>
        <taxon>Myxococcus</taxon>
    </lineage>
</organism>
<gene>
    <name evidence="2" type="ORF">FJV41_22820</name>
</gene>
<feature type="transmembrane region" description="Helical" evidence="1">
    <location>
        <begin position="52"/>
        <end position="75"/>
    </location>
</feature>
<reference evidence="2 3" key="1">
    <citation type="submission" date="2019-06" db="EMBL/GenBank/DDBJ databases">
        <authorList>
            <person name="Livingstone P."/>
            <person name="Whitworth D."/>
        </authorList>
    </citation>
    <scope>NUCLEOTIDE SEQUENCE [LARGE SCALE GENOMIC DNA]</scope>
    <source>
        <strain evidence="2 3">AM401</strain>
    </source>
</reference>
<keyword evidence="1" id="KW-0812">Transmembrane</keyword>
<keyword evidence="1" id="KW-1133">Transmembrane helix</keyword>
<evidence type="ECO:0000256" key="1">
    <source>
        <dbReference type="SAM" id="Phobius"/>
    </source>
</evidence>
<evidence type="ECO:0000313" key="3">
    <source>
        <dbReference type="Proteomes" id="UP000315369"/>
    </source>
</evidence>
<sequence>MMETVLRILTWVSVLGCGLMAGVFFAFSTFVMNGLTRLPAARGIAAMQAINVSAVSGLFIAAFIGTALTCAGLVLSSPGTWSDPHSRERLLGGAIFLVGCFGVTAAFNVPRNDALAALNPDSADAALHWARYVSGWTAWNHVRTVACLAATVLLTRALR</sequence>
<proteinExistence type="predicted"/>
<dbReference type="RefSeq" id="WP_141644645.1">
    <property type="nucleotide sequence ID" value="NZ_VIFM01000093.1"/>
</dbReference>
<dbReference type="Pfam" id="PF08592">
    <property type="entry name" value="Anthrone_oxy"/>
    <property type="match status" value="1"/>
</dbReference>
<dbReference type="EMBL" id="VIFM01000093">
    <property type="protein sequence ID" value="TQF13642.1"/>
    <property type="molecule type" value="Genomic_DNA"/>
</dbReference>
<evidence type="ECO:0000313" key="2">
    <source>
        <dbReference type="EMBL" id="TQF13642.1"/>
    </source>
</evidence>
<feature type="transmembrane region" description="Helical" evidence="1">
    <location>
        <begin position="90"/>
        <end position="109"/>
    </location>
</feature>
<accession>A0A540WXB6</accession>